<name>A0A0K2V6K3_LEPSM</name>
<accession>A0A0K2V6K3</accession>
<evidence type="ECO:0000313" key="1">
    <source>
        <dbReference type="EMBL" id="CDW45782.1"/>
    </source>
</evidence>
<sequence length="21" mass="2432">MKDGKSLCSSLHIPFEYYLSL</sequence>
<protein>
    <submittedName>
        <fullName evidence="1">Uncharacterized protein</fullName>
    </submittedName>
</protein>
<dbReference type="AlphaFoldDB" id="A0A0K2V6K3"/>
<dbReference type="EMBL" id="HACA01028421">
    <property type="protein sequence ID" value="CDW45782.1"/>
    <property type="molecule type" value="Transcribed_RNA"/>
</dbReference>
<reference evidence="1" key="1">
    <citation type="submission" date="2014-05" db="EMBL/GenBank/DDBJ databases">
        <authorList>
            <person name="Chronopoulou M."/>
        </authorList>
    </citation>
    <scope>NUCLEOTIDE SEQUENCE</scope>
    <source>
        <tissue evidence="1">Whole organism</tissue>
    </source>
</reference>
<organism evidence="1">
    <name type="scientific">Lepeophtheirus salmonis</name>
    <name type="common">Salmon louse</name>
    <name type="synonym">Caligus salmonis</name>
    <dbReference type="NCBI Taxonomy" id="72036"/>
    <lineage>
        <taxon>Eukaryota</taxon>
        <taxon>Metazoa</taxon>
        <taxon>Ecdysozoa</taxon>
        <taxon>Arthropoda</taxon>
        <taxon>Crustacea</taxon>
        <taxon>Multicrustacea</taxon>
        <taxon>Hexanauplia</taxon>
        <taxon>Copepoda</taxon>
        <taxon>Siphonostomatoida</taxon>
        <taxon>Caligidae</taxon>
        <taxon>Lepeophtheirus</taxon>
    </lineage>
</organism>
<proteinExistence type="predicted"/>